<name>X6MV54_RETFI</name>
<keyword evidence="3" id="KW-0735">Signal-anchor</keyword>
<evidence type="ECO:0000256" key="3">
    <source>
        <dbReference type="ARBA" id="ARBA00022968"/>
    </source>
</evidence>
<dbReference type="Proteomes" id="UP000023152">
    <property type="component" value="Unassembled WGS sequence"/>
</dbReference>
<keyword evidence="5" id="KW-0472">Membrane</keyword>
<keyword evidence="4" id="KW-1133">Transmembrane helix</keyword>
<dbReference type="PANTHER" id="PTHR12270">
    <property type="entry name" value="GLYCOSYLTRANSFERASE-RELATED"/>
    <property type="match status" value="1"/>
</dbReference>
<dbReference type="GO" id="GO:0042285">
    <property type="term" value="F:xylosyltransferase activity"/>
    <property type="evidence" value="ECO:0007669"/>
    <property type="project" value="TreeGrafter"/>
</dbReference>
<proteinExistence type="predicted"/>
<protein>
    <submittedName>
        <fullName evidence="7">Uncharacterized protein</fullName>
    </submittedName>
</protein>
<keyword evidence="2" id="KW-0812">Transmembrane</keyword>
<evidence type="ECO:0000256" key="1">
    <source>
        <dbReference type="ARBA" id="ARBA00004606"/>
    </source>
</evidence>
<dbReference type="EMBL" id="ASPP01016451">
    <property type="protein sequence ID" value="ETO17521.1"/>
    <property type="molecule type" value="Genomic_DNA"/>
</dbReference>
<dbReference type="GO" id="GO:0016020">
    <property type="term" value="C:membrane"/>
    <property type="evidence" value="ECO:0007669"/>
    <property type="project" value="UniProtKB-SubCell"/>
</dbReference>
<reference evidence="7 8" key="1">
    <citation type="journal article" date="2013" name="Curr. Biol.">
        <title>The Genome of the Foraminiferan Reticulomyxa filosa.</title>
        <authorList>
            <person name="Glockner G."/>
            <person name="Hulsmann N."/>
            <person name="Schleicher M."/>
            <person name="Noegel A.A."/>
            <person name="Eichinger L."/>
            <person name="Gallinger C."/>
            <person name="Pawlowski J."/>
            <person name="Sierra R."/>
            <person name="Euteneuer U."/>
            <person name="Pillet L."/>
            <person name="Moustafa A."/>
            <person name="Platzer M."/>
            <person name="Groth M."/>
            <person name="Szafranski K."/>
            <person name="Schliwa M."/>
        </authorList>
    </citation>
    <scope>NUCLEOTIDE SEQUENCE [LARGE SCALE GENOMIC DNA]</scope>
</reference>
<gene>
    <name evidence="7" type="ORF">RFI_19800</name>
</gene>
<evidence type="ECO:0000313" key="7">
    <source>
        <dbReference type="EMBL" id="ETO17521.1"/>
    </source>
</evidence>
<comment type="subcellular location">
    <subcellularLocation>
        <location evidence="1">Membrane</location>
        <topology evidence="1">Single-pass type II membrane protein</topology>
    </subcellularLocation>
</comment>
<evidence type="ECO:0000313" key="8">
    <source>
        <dbReference type="Proteomes" id="UP000023152"/>
    </source>
</evidence>
<dbReference type="Pfam" id="PF13896">
    <property type="entry name" value="Glyco_transf_49"/>
    <property type="match status" value="1"/>
</dbReference>
<dbReference type="InterPro" id="IPR051292">
    <property type="entry name" value="Xyl/GlcA_transferase"/>
</dbReference>
<evidence type="ECO:0000256" key="5">
    <source>
        <dbReference type="ARBA" id="ARBA00023136"/>
    </source>
</evidence>
<feature type="non-terminal residue" evidence="7">
    <location>
        <position position="209"/>
    </location>
</feature>
<dbReference type="PANTHER" id="PTHR12270:SF52">
    <property type="entry name" value="GLYCOSYLTRANSFERASE-LIKE PROTEIN GNT13-RELATED"/>
    <property type="match status" value="1"/>
</dbReference>
<sequence>MLYISFSFFWISSTRLKINQKKKKKKKKAAKCNNYCNTMFAGPFGIGDTNVSQLLEYYSRFDPNWLTSTNGSGNSNNNGNKYDNGSDDVSSLLQTHGHEIFTDIVSFWESIEKFRTGYGALDIHLLFEIEKGSDVYIQNLAGAVGVMYPVNTLRNLALRYARTEFVFLLDADFVPSFDAHDTIIRRHYSYFHHMITSHQQYALIVPAWE</sequence>
<evidence type="ECO:0000256" key="6">
    <source>
        <dbReference type="ARBA" id="ARBA00023180"/>
    </source>
</evidence>
<keyword evidence="6" id="KW-0325">Glycoprotein</keyword>
<keyword evidence="8" id="KW-1185">Reference proteome</keyword>
<organism evidence="7 8">
    <name type="scientific">Reticulomyxa filosa</name>
    <dbReference type="NCBI Taxonomy" id="46433"/>
    <lineage>
        <taxon>Eukaryota</taxon>
        <taxon>Sar</taxon>
        <taxon>Rhizaria</taxon>
        <taxon>Retaria</taxon>
        <taxon>Foraminifera</taxon>
        <taxon>Monothalamids</taxon>
        <taxon>Reticulomyxidae</taxon>
        <taxon>Reticulomyxa</taxon>
    </lineage>
</organism>
<comment type="caution">
    <text evidence="7">The sequence shown here is derived from an EMBL/GenBank/DDBJ whole genome shotgun (WGS) entry which is preliminary data.</text>
</comment>
<accession>X6MV54</accession>
<evidence type="ECO:0000256" key="4">
    <source>
        <dbReference type="ARBA" id="ARBA00022989"/>
    </source>
</evidence>
<dbReference type="AlphaFoldDB" id="X6MV54"/>
<dbReference type="GO" id="GO:0035269">
    <property type="term" value="P:protein O-linked glycosylation via mannose"/>
    <property type="evidence" value="ECO:0007669"/>
    <property type="project" value="TreeGrafter"/>
</dbReference>
<dbReference type="GO" id="GO:0015020">
    <property type="term" value="F:glucuronosyltransferase activity"/>
    <property type="evidence" value="ECO:0007669"/>
    <property type="project" value="TreeGrafter"/>
</dbReference>
<evidence type="ECO:0000256" key="2">
    <source>
        <dbReference type="ARBA" id="ARBA00022692"/>
    </source>
</evidence>
<dbReference type="OrthoDB" id="411524at2759"/>